<organism evidence="2 3">
    <name type="scientific">Antarcticimicrobium luteum</name>
    <dbReference type="NCBI Taxonomy" id="2547397"/>
    <lineage>
        <taxon>Bacteria</taxon>
        <taxon>Pseudomonadati</taxon>
        <taxon>Pseudomonadota</taxon>
        <taxon>Alphaproteobacteria</taxon>
        <taxon>Rhodobacterales</taxon>
        <taxon>Paracoccaceae</taxon>
        <taxon>Antarcticimicrobium</taxon>
    </lineage>
</organism>
<dbReference type="GO" id="GO:0046872">
    <property type="term" value="F:metal ion binding"/>
    <property type="evidence" value="ECO:0007669"/>
    <property type="project" value="InterPro"/>
</dbReference>
<dbReference type="AlphaFoldDB" id="A0A4R5UQ44"/>
<dbReference type="RefSeq" id="WP_133361723.1">
    <property type="nucleotide sequence ID" value="NZ_SMUV01000074.1"/>
</dbReference>
<dbReference type="Gene3D" id="1.20.120.450">
    <property type="entry name" value="dinb family like domain"/>
    <property type="match status" value="1"/>
</dbReference>
<feature type="domain" description="Mycothiol-dependent maleylpyruvate isomerase metal-binding" evidence="1">
    <location>
        <begin position="8"/>
        <end position="143"/>
    </location>
</feature>
<accession>A0A4R5UQ44</accession>
<dbReference type="Pfam" id="PF11716">
    <property type="entry name" value="MDMPI_N"/>
    <property type="match status" value="1"/>
</dbReference>
<proteinExistence type="predicted"/>
<evidence type="ECO:0000313" key="3">
    <source>
        <dbReference type="Proteomes" id="UP000295301"/>
    </source>
</evidence>
<comment type="caution">
    <text evidence="2">The sequence shown here is derived from an EMBL/GenBank/DDBJ whole genome shotgun (WGS) entry which is preliminary data.</text>
</comment>
<dbReference type="SUPFAM" id="SSF109854">
    <property type="entry name" value="DinB/YfiT-like putative metalloenzymes"/>
    <property type="match status" value="1"/>
</dbReference>
<gene>
    <name evidence="2" type="ORF">E1832_20895</name>
</gene>
<dbReference type="OrthoDB" id="113180at2"/>
<dbReference type="InterPro" id="IPR017517">
    <property type="entry name" value="Maleyloyr_isom"/>
</dbReference>
<protein>
    <submittedName>
        <fullName evidence="2">TIGR03084 family protein</fullName>
    </submittedName>
</protein>
<dbReference type="NCBIfam" id="TIGR03084">
    <property type="entry name" value="TIGR03084 family metal-binding protein"/>
    <property type="match status" value="1"/>
</dbReference>
<keyword evidence="3" id="KW-1185">Reference proteome</keyword>
<dbReference type="NCBIfam" id="TIGR03083">
    <property type="entry name" value="maleylpyruvate isomerase family mycothiol-dependent enzyme"/>
    <property type="match status" value="1"/>
</dbReference>
<name>A0A4R5UQ44_9RHOB</name>
<dbReference type="Proteomes" id="UP000295301">
    <property type="component" value="Unassembled WGS sequence"/>
</dbReference>
<dbReference type="InterPro" id="IPR024344">
    <property type="entry name" value="MDMPI_metal-binding"/>
</dbReference>
<evidence type="ECO:0000313" key="2">
    <source>
        <dbReference type="EMBL" id="TDK41154.1"/>
    </source>
</evidence>
<dbReference type="InterPro" id="IPR017518">
    <property type="entry name" value="CHP03084"/>
</dbReference>
<dbReference type="EMBL" id="SMUV01000074">
    <property type="protein sequence ID" value="TDK41154.1"/>
    <property type="molecule type" value="Genomic_DNA"/>
</dbReference>
<evidence type="ECO:0000259" key="1">
    <source>
        <dbReference type="Pfam" id="PF11716"/>
    </source>
</evidence>
<dbReference type="InterPro" id="IPR034660">
    <property type="entry name" value="DinB/YfiT-like"/>
</dbReference>
<reference evidence="2 3" key="1">
    <citation type="submission" date="2019-03" db="EMBL/GenBank/DDBJ databases">
        <title>Ruegeria lutea sp. nov., a novel strain, isolated from marine sediment, the Masan Bay, South Korea.</title>
        <authorList>
            <person name="Kim J."/>
            <person name="Kim D.-Y."/>
            <person name="Lee S.-S."/>
        </authorList>
    </citation>
    <scope>NUCLEOTIDE SEQUENCE [LARGE SCALE GENOMIC DNA]</scope>
    <source>
        <strain evidence="2 3">318-1</strain>
    </source>
</reference>
<sequence>MQQAQDFLDECEALAAALADLPEADWTRATQFKGWRVNDVIVHLYFWNRAADMSLTDPAGFDARIGAALPEMMERGMRPVENAAIGERGRALYDAWRAQYRDMAARWAEVDPKTRVKWAGPEMSARSSITARQMETWAHGQEIFDLLGVARQDADRIRNIVVLGVNTFAWSHKVQGHEVPDQMPRLRLTAPSGAIWEFGDPASPDLIEGAAADFARVVTQTRNIADTALKVTGPVATRWMETAQCFAGGQEAPPEPGTRFTAAKG</sequence>